<dbReference type="InterPro" id="IPR001917">
    <property type="entry name" value="Aminotrans_II_pyridoxalP_BS"/>
</dbReference>
<evidence type="ECO:0000256" key="4">
    <source>
        <dbReference type="ARBA" id="ARBA00004760"/>
    </source>
</evidence>
<dbReference type="SUPFAM" id="SSF53383">
    <property type="entry name" value="PLP-dependent transferases"/>
    <property type="match status" value="1"/>
</dbReference>
<dbReference type="FunFam" id="3.40.640.10:FF:000047">
    <property type="entry name" value="serine palmitoyltransferase 2 isoform X1"/>
    <property type="match status" value="1"/>
</dbReference>
<evidence type="ECO:0000256" key="11">
    <source>
        <dbReference type="ARBA" id="ARBA00022898"/>
    </source>
</evidence>
<comment type="pathway">
    <text evidence="5">Sphingolipid metabolism.</text>
</comment>
<dbReference type="Proteomes" id="UP000318571">
    <property type="component" value="Chromosome 9"/>
</dbReference>
<keyword evidence="16" id="KW-0012">Acyltransferase</keyword>
<evidence type="ECO:0000256" key="19">
    <source>
        <dbReference type="SAM" id="Phobius"/>
    </source>
</evidence>
<evidence type="ECO:0000256" key="3">
    <source>
        <dbReference type="ARBA" id="ARBA00004370"/>
    </source>
</evidence>
<dbReference type="EMBL" id="VCGU01000009">
    <property type="protein sequence ID" value="TRY70157.1"/>
    <property type="molecule type" value="Genomic_DNA"/>
</dbReference>
<evidence type="ECO:0000256" key="15">
    <source>
        <dbReference type="ARBA" id="ARBA00023136"/>
    </source>
</evidence>
<dbReference type="Gene3D" id="3.90.1150.10">
    <property type="entry name" value="Aspartate Aminotransferase, domain 1"/>
    <property type="match status" value="1"/>
</dbReference>
<comment type="subcellular location">
    <subcellularLocation>
        <location evidence="2">Endoplasmic reticulum</location>
    </subcellularLocation>
    <subcellularLocation>
        <location evidence="3">Membrane</location>
    </subcellularLocation>
</comment>
<feature type="domain" description="Aminotransferase class I/classII large" evidence="20">
    <location>
        <begin position="163"/>
        <end position="519"/>
    </location>
</feature>
<dbReference type="Pfam" id="PF00155">
    <property type="entry name" value="Aminotran_1_2"/>
    <property type="match status" value="1"/>
</dbReference>
<keyword evidence="12" id="KW-0746">Sphingolipid metabolism</keyword>
<evidence type="ECO:0000256" key="5">
    <source>
        <dbReference type="ARBA" id="ARBA00004991"/>
    </source>
</evidence>
<reference evidence="21 22" key="1">
    <citation type="journal article" date="2018" name="Nat. Ecol. Evol.">
        <title>Genomic signatures of mitonuclear coevolution across populations of Tigriopus californicus.</title>
        <authorList>
            <person name="Barreto F.S."/>
            <person name="Watson E.T."/>
            <person name="Lima T.G."/>
            <person name="Willett C.S."/>
            <person name="Edmands S."/>
            <person name="Li W."/>
            <person name="Burton R.S."/>
        </authorList>
    </citation>
    <scope>NUCLEOTIDE SEQUENCE [LARGE SCALE GENOMIC DNA]</scope>
    <source>
        <strain evidence="21 22">San Diego</strain>
    </source>
</reference>
<keyword evidence="14" id="KW-0443">Lipid metabolism</keyword>
<comment type="pathway">
    <text evidence="4">Lipid metabolism; sphingolipid metabolism.</text>
</comment>
<sequence>MGDITKALDQLSDIKMDTEAIMKKVTNGMKPLNEMAKKKTKKLLKTTSKKRDVPDDEKMENVPLKWAIMAYISYIFLVVTGYLRELIWGIGPINSQYGREFNRDGYPPLYSSFEGFYTRNIFRRFKPVVGQPICSTPGAHTRIRNRKSDDHFWTSKLQEGSYKMLNFGSYNYLGYAEDTGPCTDAAIQALDDGGVGPSSPRQEMGNLAIHKELEQTVAEFIGAEAAITTGMGFATNSLNIPCLVSKGCLILSDELNHASLILGMRLSGATVMVFKHGNVDHLEKLLRQAIIKGHPRTRRPWNKIMICVEGVYSMEGTIARLPEIVALKKKYGAYLYLDEAHSVGAMGPNGRGVVDYFGLNPKDIDIMMGTFTKSFGSAGGYIAGTKVLIDYLRIHSQAFCYATSISSAVAAQVIASMHQIMNKECAGLSRIQQLADNSRYFRKRLKQMGIIVYGDDDSPVIPILLIMPAKILSFVVGMKKYGVATVTVGFPAVPMTKERARFCMSSSHTKEMLDQALDAMDKIADEMTLRYSQIPRDRTEVIEYGARN</sequence>
<evidence type="ECO:0000256" key="13">
    <source>
        <dbReference type="ARBA" id="ARBA00022989"/>
    </source>
</evidence>
<dbReference type="GO" id="GO:0030170">
    <property type="term" value="F:pyridoxal phosphate binding"/>
    <property type="evidence" value="ECO:0007669"/>
    <property type="project" value="InterPro"/>
</dbReference>
<name>A0A553NXL5_TIGCA</name>
<evidence type="ECO:0000256" key="12">
    <source>
        <dbReference type="ARBA" id="ARBA00022919"/>
    </source>
</evidence>
<dbReference type="InterPro" id="IPR015421">
    <property type="entry name" value="PyrdxlP-dep_Trfase_major"/>
</dbReference>
<dbReference type="AlphaFoldDB" id="A0A553NXL5"/>
<dbReference type="GO" id="GO:0046512">
    <property type="term" value="P:sphingosine biosynthetic process"/>
    <property type="evidence" value="ECO:0007669"/>
    <property type="project" value="TreeGrafter"/>
</dbReference>
<dbReference type="GO" id="GO:0016020">
    <property type="term" value="C:membrane"/>
    <property type="evidence" value="ECO:0007669"/>
    <property type="project" value="UniProtKB-SubCell"/>
</dbReference>
<dbReference type="EC" id="2.3.1.50" evidence="7"/>
<evidence type="ECO:0000259" key="20">
    <source>
        <dbReference type="Pfam" id="PF00155"/>
    </source>
</evidence>
<keyword evidence="13 19" id="KW-1133">Transmembrane helix</keyword>
<evidence type="ECO:0000256" key="9">
    <source>
        <dbReference type="ARBA" id="ARBA00022692"/>
    </source>
</evidence>
<evidence type="ECO:0000256" key="1">
    <source>
        <dbReference type="ARBA" id="ARBA00001933"/>
    </source>
</evidence>
<dbReference type="InterPro" id="IPR004839">
    <property type="entry name" value="Aminotransferase_I/II_large"/>
</dbReference>
<dbReference type="InterPro" id="IPR015422">
    <property type="entry name" value="PyrdxlP-dep_Trfase_small"/>
</dbReference>
<evidence type="ECO:0000256" key="17">
    <source>
        <dbReference type="ARBA" id="ARBA00048528"/>
    </source>
</evidence>
<evidence type="ECO:0000256" key="6">
    <source>
        <dbReference type="ARBA" id="ARBA00008392"/>
    </source>
</evidence>
<comment type="catalytic activity">
    <reaction evidence="17">
        <text>L-serine + hexadecanoyl-CoA + H(+) = 3-oxosphinganine + CO2 + CoA</text>
        <dbReference type="Rhea" id="RHEA:14761"/>
        <dbReference type="ChEBI" id="CHEBI:15378"/>
        <dbReference type="ChEBI" id="CHEBI:16526"/>
        <dbReference type="ChEBI" id="CHEBI:33384"/>
        <dbReference type="ChEBI" id="CHEBI:57287"/>
        <dbReference type="ChEBI" id="CHEBI:57379"/>
        <dbReference type="ChEBI" id="CHEBI:58299"/>
        <dbReference type="EC" id="2.3.1.50"/>
    </reaction>
</comment>
<keyword evidence="22" id="KW-1185">Reference proteome</keyword>
<proteinExistence type="inferred from homology"/>
<organism evidence="21 22">
    <name type="scientific">Tigriopus californicus</name>
    <name type="common">Marine copepod</name>
    <dbReference type="NCBI Taxonomy" id="6832"/>
    <lineage>
        <taxon>Eukaryota</taxon>
        <taxon>Metazoa</taxon>
        <taxon>Ecdysozoa</taxon>
        <taxon>Arthropoda</taxon>
        <taxon>Crustacea</taxon>
        <taxon>Multicrustacea</taxon>
        <taxon>Hexanauplia</taxon>
        <taxon>Copepoda</taxon>
        <taxon>Harpacticoida</taxon>
        <taxon>Harpacticidae</taxon>
        <taxon>Tigriopus</taxon>
    </lineage>
</organism>
<evidence type="ECO:0000313" key="21">
    <source>
        <dbReference type="EMBL" id="TRY70157.1"/>
    </source>
</evidence>
<dbReference type="PROSITE" id="PS00599">
    <property type="entry name" value="AA_TRANSFER_CLASS_2"/>
    <property type="match status" value="1"/>
</dbReference>
<dbReference type="GO" id="GO:0004758">
    <property type="term" value="F:serine C-palmitoyltransferase activity"/>
    <property type="evidence" value="ECO:0007669"/>
    <property type="project" value="UniProtKB-EC"/>
</dbReference>
<dbReference type="GO" id="GO:0046513">
    <property type="term" value="P:ceramide biosynthetic process"/>
    <property type="evidence" value="ECO:0007669"/>
    <property type="project" value="TreeGrafter"/>
</dbReference>
<keyword evidence="9 19" id="KW-0812">Transmembrane</keyword>
<evidence type="ECO:0000256" key="8">
    <source>
        <dbReference type="ARBA" id="ARBA00022679"/>
    </source>
</evidence>
<keyword evidence="8" id="KW-0808">Transferase</keyword>
<evidence type="ECO:0000256" key="16">
    <source>
        <dbReference type="ARBA" id="ARBA00023315"/>
    </source>
</evidence>
<evidence type="ECO:0000256" key="18">
    <source>
        <dbReference type="RuleBase" id="RU003693"/>
    </source>
</evidence>
<dbReference type="GO" id="GO:0005783">
    <property type="term" value="C:endoplasmic reticulum"/>
    <property type="evidence" value="ECO:0007669"/>
    <property type="project" value="UniProtKB-SubCell"/>
</dbReference>
<evidence type="ECO:0000256" key="14">
    <source>
        <dbReference type="ARBA" id="ARBA00023098"/>
    </source>
</evidence>
<dbReference type="STRING" id="6832.A0A553NXL5"/>
<evidence type="ECO:0000313" key="22">
    <source>
        <dbReference type="Proteomes" id="UP000318571"/>
    </source>
</evidence>
<dbReference type="GO" id="GO:0017059">
    <property type="term" value="C:serine palmitoyltransferase complex"/>
    <property type="evidence" value="ECO:0007669"/>
    <property type="project" value="TreeGrafter"/>
</dbReference>
<accession>A0A553NXL5</accession>
<protein>
    <recommendedName>
        <fullName evidence="7">serine C-palmitoyltransferase</fullName>
        <ecNumber evidence="7">2.3.1.50</ecNumber>
    </recommendedName>
</protein>
<dbReference type="InterPro" id="IPR015424">
    <property type="entry name" value="PyrdxlP-dep_Trfase"/>
</dbReference>
<evidence type="ECO:0000256" key="7">
    <source>
        <dbReference type="ARBA" id="ARBA00013220"/>
    </source>
</evidence>
<dbReference type="Gene3D" id="3.40.640.10">
    <property type="entry name" value="Type I PLP-dependent aspartate aminotransferase-like (Major domain)"/>
    <property type="match status" value="1"/>
</dbReference>
<dbReference type="InterPro" id="IPR050087">
    <property type="entry name" value="AON_synthase_class-II"/>
</dbReference>
<keyword evidence="10" id="KW-0256">Endoplasmic reticulum</keyword>
<dbReference type="CDD" id="cd06454">
    <property type="entry name" value="KBL_like"/>
    <property type="match status" value="1"/>
</dbReference>
<gene>
    <name evidence="21" type="ORF">TCAL_01227</name>
</gene>
<dbReference type="PANTHER" id="PTHR13693:SF3">
    <property type="entry name" value="LD36009P"/>
    <property type="match status" value="1"/>
</dbReference>
<comment type="cofactor">
    <cofactor evidence="1 18">
        <name>pyridoxal 5'-phosphate</name>
        <dbReference type="ChEBI" id="CHEBI:597326"/>
    </cofactor>
</comment>
<evidence type="ECO:0000256" key="10">
    <source>
        <dbReference type="ARBA" id="ARBA00022824"/>
    </source>
</evidence>
<comment type="caution">
    <text evidence="21">The sequence shown here is derived from an EMBL/GenBank/DDBJ whole genome shotgun (WGS) entry which is preliminary data.</text>
</comment>
<keyword evidence="15 19" id="KW-0472">Membrane</keyword>
<dbReference type="OMA" id="FFTRHMY"/>
<comment type="similarity">
    <text evidence="6 18">Belongs to the class-II pyridoxal-phosphate-dependent aminotransferase family.</text>
</comment>
<feature type="transmembrane region" description="Helical" evidence="19">
    <location>
        <begin position="64"/>
        <end position="83"/>
    </location>
</feature>
<dbReference type="PANTHER" id="PTHR13693">
    <property type="entry name" value="CLASS II AMINOTRANSFERASE/8-AMINO-7-OXONONANOATE SYNTHASE"/>
    <property type="match status" value="1"/>
</dbReference>
<evidence type="ECO:0000256" key="2">
    <source>
        <dbReference type="ARBA" id="ARBA00004240"/>
    </source>
</evidence>
<dbReference type="OrthoDB" id="65434at2759"/>
<keyword evidence="11 18" id="KW-0663">Pyridoxal phosphate</keyword>